<organism evidence="1 2">
    <name type="scientific">Parasponia andersonii</name>
    <name type="common">Sponia andersonii</name>
    <dbReference type="NCBI Taxonomy" id="3476"/>
    <lineage>
        <taxon>Eukaryota</taxon>
        <taxon>Viridiplantae</taxon>
        <taxon>Streptophyta</taxon>
        <taxon>Embryophyta</taxon>
        <taxon>Tracheophyta</taxon>
        <taxon>Spermatophyta</taxon>
        <taxon>Magnoliopsida</taxon>
        <taxon>eudicotyledons</taxon>
        <taxon>Gunneridae</taxon>
        <taxon>Pentapetalae</taxon>
        <taxon>rosids</taxon>
        <taxon>fabids</taxon>
        <taxon>Rosales</taxon>
        <taxon>Cannabaceae</taxon>
        <taxon>Parasponia</taxon>
    </lineage>
</organism>
<dbReference type="EMBL" id="JXTB01000285">
    <property type="protein sequence ID" value="PON47921.1"/>
    <property type="molecule type" value="Genomic_DNA"/>
</dbReference>
<keyword evidence="2" id="KW-1185">Reference proteome</keyword>
<accession>A0A2P5BGJ9</accession>
<dbReference type="AlphaFoldDB" id="A0A2P5BGJ9"/>
<proteinExistence type="predicted"/>
<sequence length="54" mass="6035">MPLPNNLLAARKHRYVQLAVRNESIAFLVCQPENSAIKSIDVWVMNDHCSGGVK</sequence>
<reference evidence="2" key="1">
    <citation type="submission" date="2016-06" db="EMBL/GenBank/DDBJ databases">
        <title>Parallel loss of symbiosis genes in relatives of nitrogen-fixing non-legume Parasponia.</title>
        <authorList>
            <person name="Van Velzen R."/>
            <person name="Holmer R."/>
            <person name="Bu F."/>
            <person name="Rutten L."/>
            <person name="Van Zeijl A."/>
            <person name="Liu W."/>
            <person name="Santuari L."/>
            <person name="Cao Q."/>
            <person name="Sharma T."/>
            <person name="Shen D."/>
            <person name="Roswanjaya Y."/>
            <person name="Wardhani T."/>
            <person name="Kalhor M.S."/>
            <person name="Jansen J."/>
            <person name="Van den Hoogen J."/>
            <person name="Gungor B."/>
            <person name="Hartog M."/>
            <person name="Hontelez J."/>
            <person name="Verver J."/>
            <person name="Yang W.-C."/>
            <person name="Schijlen E."/>
            <person name="Repin R."/>
            <person name="Schilthuizen M."/>
            <person name="Schranz E."/>
            <person name="Heidstra R."/>
            <person name="Miyata K."/>
            <person name="Fedorova E."/>
            <person name="Kohlen W."/>
            <person name="Bisseling T."/>
            <person name="Smit S."/>
            <person name="Geurts R."/>
        </authorList>
    </citation>
    <scope>NUCLEOTIDE SEQUENCE [LARGE SCALE GENOMIC DNA]</scope>
    <source>
        <strain evidence="2">cv. WU1-14</strain>
    </source>
</reference>
<dbReference type="Proteomes" id="UP000237105">
    <property type="component" value="Unassembled WGS sequence"/>
</dbReference>
<name>A0A2P5BGJ9_PARAD</name>
<feature type="non-terminal residue" evidence="1">
    <location>
        <position position="54"/>
    </location>
</feature>
<comment type="caution">
    <text evidence="1">The sequence shown here is derived from an EMBL/GenBank/DDBJ whole genome shotgun (WGS) entry which is preliminary data.</text>
</comment>
<protein>
    <submittedName>
        <fullName evidence="1">Uncharacterized protein</fullName>
    </submittedName>
</protein>
<gene>
    <name evidence="1" type="ORF">PanWU01x14_240950</name>
</gene>
<evidence type="ECO:0000313" key="2">
    <source>
        <dbReference type="Proteomes" id="UP000237105"/>
    </source>
</evidence>
<evidence type="ECO:0000313" key="1">
    <source>
        <dbReference type="EMBL" id="PON47921.1"/>
    </source>
</evidence>